<gene>
    <name evidence="4" type="ORF">GCM10007933_02260</name>
</gene>
<feature type="compositionally biased region" description="Low complexity" evidence="2">
    <location>
        <begin position="112"/>
        <end position="129"/>
    </location>
</feature>
<comment type="caution">
    <text evidence="4">The sequence shown here is derived from an EMBL/GenBank/DDBJ whole genome shotgun (WGS) entry which is preliminary data.</text>
</comment>
<organism evidence="4 5">
    <name type="scientific">Zoogloea oryzae</name>
    <dbReference type="NCBI Taxonomy" id="310767"/>
    <lineage>
        <taxon>Bacteria</taxon>
        <taxon>Pseudomonadati</taxon>
        <taxon>Pseudomonadota</taxon>
        <taxon>Betaproteobacteria</taxon>
        <taxon>Rhodocyclales</taxon>
        <taxon>Zoogloeaceae</taxon>
        <taxon>Zoogloea</taxon>
    </lineage>
</organism>
<feature type="coiled-coil region" evidence="1">
    <location>
        <begin position="48"/>
        <end position="75"/>
    </location>
</feature>
<evidence type="ECO:0000256" key="2">
    <source>
        <dbReference type="SAM" id="MobiDB-lite"/>
    </source>
</evidence>
<dbReference type="Proteomes" id="UP001157167">
    <property type="component" value="Unassembled WGS sequence"/>
</dbReference>
<evidence type="ECO:0008006" key="6">
    <source>
        <dbReference type="Google" id="ProtNLM"/>
    </source>
</evidence>
<keyword evidence="3" id="KW-0472">Membrane</keyword>
<keyword evidence="3" id="KW-1133">Transmembrane helix</keyword>
<evidence type="ECO:0000313" key="5">
    <source>
        <dbReference type="Proteomes" id="UP001157167"/>
    </source>
</evidence>
<evidence type="ECO:0000256" key="1">
    <source>
        <dbReference type="SAM" id="Coils"/>
    </source>
</evidence>
<dbReference type="EMBL" id="BSPX01000002">
    <property type="protein sequence ID" value="GLT20774.1"/>
    <property type="molecule type" value="Genomic_DNA"/>
</dbReference>
<evidence type="ECO:0000313" key="4">
    <source>
        <dbReference type="EMBL" id="GLT20774.1"/>
    </source>
</evidence>
<accession>A0ABQ6F684</accession>
<feature type="region of interest" description="Disordered" evidence="2">
    <location>
        <begin position="106"/>
        <end position="129"/>
    </location>
</feature>
<proteinExistence type="predicted"/>
<name>A0ABQ6F684_9RHOO</name>
<keyword evidence="1" id="KW-0175">Coiled coil</keyword>
<feature type="transmembrane region" description="Helical" evidence="3">
    <location>
        <begin position="12"/>
        <end position="30"/>
    </location>
</feature>
<sequence length="175" mass="18261">MIVWTVPIPWAWRALVWGVLLIAAGVVGWLDGTTRAGSEALRRDQVAAEVVGRRVGELQEQARAAERKHAEALAEVSRDYQEKISERDRQRTADRAALLSGALRLRDPGPAPAGRSVAASAGAGSCGCDGPPSRELSGAAAGFLLDLAADADAVADQLAACQRVVTEDRAAGGVP</sequence>
<protein>
    <recommendedName>
        <fullName evidence="6">Lysozyme</fullName>
    </recommendedName>
</protein>
<keyword evidence="3" id="KW-0812">Transmembrane</keyword>
<dbReference type="InterPro" id="IPR004929">
    <property type="entry name" value="I-spanin"/>
</dbReference>
<dbReference type="Pfam" id="PF03245">
    <property type="entry name" value="Phage_lysis"/>
    <property type="match status" value="1"/>
</dbReference>
<reference evidence="5" key="1">
    <citation type="journal article" date="2019" name="Int. J. Syst. Evol. Microbiol.">
        <title>The Global Catalogue of Microorganisms (GCM) 10K type strain sequencing project: providing services to taxonomists for standard genome sequencing and annotation.</title>
        <authorList>
            <consortium name="The Broad Institute Genomics Platform"/>
            <consortium name="The Broad Institute Genome Sequencing Center for Infectious Disease"/>
            <person name="Wu L."/>
            <person name="Ma J."/>
        </authorList>
    </citation>
    <scope>NUCLEOTIDE SEQUENCE [LARGE SCALE GENOMIC DNA]</scope>
    <source>
        <strain evidence="5">NBRC 102407</strain>
    </source>
</reference>
<evidence type="ECO:0000256" key="3">
    <source>
        <dbReference type="SAM" id="Phobius"/>
    </source>
</evidence>
<keyword evidence="5" id="KW-1185">Reference proteome</keyword>